<keyword evidence="1" id="KW-0472">Membrane</keyword>
<dbReference type="RefSeq" id="WP_346761618.1">
    <property type="nucleotide sequence ID" value="NZ_JAUJEB010000008.1"/>
</dbReference>
<comment type="caution">
    <text evidence="2">The sequence shown here is derived from an EMBL/GenBank/DDBJ whole genome shotgun (WGS) entry which is preliminary data.</text>
</comment>
<keyword evidence="1" id="KW-0812">Transmembrane</keyword>
<feature type="transmembrane region" description="Helical" evidence="1">
    <location>
        <begin position="111"/>
        <end position="131"/>
    </location>
</feature>
<organism evidence="2 3">
    <name type="scientific">Agaribacillus aureus</name>
    <dbReference type="NCBI Taxonomy" id="3051825"/>
    <lineage>
        <taxon>Bacteria</taxon>
        <taxon>Pseudomonadati</taxon>
        <taxon>Bacteroidota</taxon>
        <taxon>Cytophagia</taxon>
        <taxon>Cytophagales</taxon>
        <taxon>Splendidivirgaceae</taxon>
        <taxon>Agaribacillus</taxon>
    </lineage>
</organism>
<proteinExistence type="predicted"/>
<keyword evidence="3" id="KW-1185">Reference proteome</keyword>
<name>A0ABT8LGY6_9BACT</name>
<gene>
    <name evidence="2" type="ORF">QQ020_29705</name>
</gene>
<evidence type="ECO:0000313" key="3">
    <source>
        <dbReference type="Proteomes" id="UP001172083"/>
    </source>
</evidence>
<reference evidence="2" key="1">
    <citation type="submission" date="2023-06" db="EMBL/GenBank/DDBJ databases">
        <title>Genomic of Agaribacillus aureum.</title>
        <authorList>
            <person name="Wang G."/>
        </authorList>
    </citation>
    <scope>NUCLEOTIDE SEQUENCE</scope>
    <source>
        <strain evidence="2">BMA12</strain>
    </source>
</reference>
<evidence type="ECO:0000256" key="1">
    <source>
        <dbReference type="SAM" id="Phobius"/>
    </source>
</evidence>
<sequence length="141" mass="16500">MEIRQGEIQPGIPPWMRGILLLASVYGLVWGLFIYNFPDAFFQWITESGKDSPTLIEYAGISNLLFSLLCFVSALYPKKYWYLIIIGLLSKIIDPIWFYFEIMNQQANKKFLFYVLMNDIAWVIPLGIITFRESQIKKRTS</sequence>
<evidence type="ECO:0000313" key="2">
    <source>
        <dbReference type="EMBL" id="MDN5216281.1"/>
    </source>
</evidence>
<dbReference type="EMBL" id="JAUJEB010000008">
    <property type="protein sequence ID" value="MDN5216281.1"/>
    <property type="molecule type" value="Genomic_DNA"/>
</dbReference>
<feature type="transmembrane region" description="Helical" evidence="1">
    <location>
        <begin position="55"/>
        <end position="75"/>
    </location>
</feature>
<protein>
    <submittedName>
        <fullName evidence="2">Uncharacterized protein</fullName>
    </submittedName>
</protein>
<accession>A0ABT8LGY6</accession>
<dbReference type="Proteomes" id="UP001172083">
    <property type="component" value="Unassembled WGS sequence"/>
</dbReference>
<feature type="transmembrane region" description="Helical" evidence="1">
    <location>
        <begin position="12"/>
        <end position="35"/>
    </location>
</feature>
<keyword evidence="1" id="KW-1133">Transmembrane helix</keyword>
<feature type="transmembrane region" description="Helical" evidence="1">
    <location>
        <begin position="80"/>
        <end position="99"/>
    </location>
</feature>